<accession>A0A7I8BX15</accession>
<evidence type="ECO:0000313" key="2">
    <source>
        <dbReference type="EMBL" id="BCF92985.1"/>
    </source>
</evidence>
<dbReference type="Gene3D" id="3.40.50.1820">
    <property type="entry name" value="alpha/beta hydrolase"/>
    <property type="match status" value="1"/>
</dbReference>
<reference evidence="2 3" key="1">
    <citation type="journal article" date="2020" name="Genes (Basel)">
        <title>Genomic Comparison of Insect Gut Symbionts from Divergent Burkholderia Subclades.</title>
        <authorList>
            <person name="Takeshita K."/>
            <person name="Kikuchi Y."/>
        </authorList>
    </citation>
    <scope>NUCLEOTIDE SEQUENCE [LARGE SCALE GENOMIC DNA]</scope>
    <source>
        <strain evidence="2 3">PGU16</strain>
        <plasmid evidence="2 3">PPGU16_p1</plasmid>
    </source>
</reference>
<feature type="domain" description="Serine aminopeptidase S33" evidence="1">
    <location>
        <begin position="44"/>
        <end position="262"/>
    </location>
</feature>
<keyword evidence="2" id="KW-0378">Hydrolase</keyword>
<keyword evidence="3" id="KW-1185">Reference proteome</keyword>
<evidence type="ECO:0000259" key="1">
    <source>
        <dbReference type="Pfam" id="PF12146"/>
    </source>
</evidence>
<dbReference type="GO" id="GO:0016020">
    <property type="term" value="C:membrane"/>
    <property type="evidence" value="ECO:0007669"/>
    <property type="project" value="TreeGrafter"/>
</dbReference>
<dbReference type="SUPFAM" id="SSF53474">
    <property type="entry name" value="alpha/beta-Hydrolases"/>
    <property type="match status" value="1"/>
</dbReference>
<protein>
    <submittedName>
        <fullName evidence="2">Alpha/beta hydrolase</fullName>
    </submittedName>
</protein>
<dbReference type="InterPro" id="IPR050266">
    <property type="entry name" value="AB_hydrolase_sf"/>
</dbReference>
<proteinExistence type="predicted"/>
<evidence type="ECO:0000313" key="3">
    <source>
        <dbReference type="Proteomes" id="UP000510888"/>
    </source>
</evidence>
<dbReference type="KEGG" id="plad:PPGU16_60520"/>
<dbReference type="PANTHER" id="PTHR43798:SF33">
    <property type="entry name" value="HYDROLASE, PUTATIVE (AFU_ORTHOLOGUE AFUA_2G14860)-RELATED"/>
    <property type="match status" value="1"/>
</dbReference>
<dbReference type="GO" id="GO:0016787">
    <property type="term" value="F:hydrolase activity"/>
    <property type="evidence" value="ECO:0007669"/>
    <property type="project" value="UniProtKB-KW"/>
</dbReference>
<dbReference type="InterPro" id="IPR022742">
    <property type="entry name" value="Hydrolase_4"/>
</dbReference>
<name>A0A7I8BX15_9BURK</name>
<keyword evidence="2" id="KW-0614">Plasmid</keyword>
<dbReference type="Pfam" id="PF12146">
    <property type="entry name" value="Hydrolase_4"/>
    <property type="match status" value="1"/>
</dbReference>
<sequence>MSTFLNPIEYPDATDSNPAWHEGDAAGLRYRIDSGKGGAGARTIVLIHELGGSIESWDGATAGLDPAARVIRYDQRGQGRSALPHRPSSIADHVDDLRDLLDALATDEPLWLVAAAAGAAIAVTFAARYASRVEGLVLCAPALDVDPQRRHYLLERAERARTEGMHAIVDGTLANSWPVVLRSDMHAFDRYRERFIAQQANGYAQASEALSEIDLSSALASLACPCLFLAGEFDVQRPPQRVEAQAKQVHGADFAIVPQAGHLMAVQQPAEVAARIDRFITENSR</sequence>
<dbReference type="RefSeq" id="WP_180726471.1">
    <property type="nucleotide sequence ID" value="NZ_AP023176.1"/>
</dbReference>
<dbReference type="InterPro" id="IPR029058">
    <property type="entry name" value="AB_hydrolase_fold"/>
</dbReference>
<dbReference type="PANTHER" id="PTHR43798">
    <property type="entry name" value="MONOACYLGLYCEROL LIPASE"/>
    <property type="match status" value="1"/>
</dbReference>
<dbReference type="AlphaFoldDB" id="A0A7I8BX15"/>
<dbReference type="EMBL" id="AP023176">
    <property type="protein sequence ID" value="BCF92985.1"/>
    <property type="molecule type" value="Genomic_DNA"/>
</dbReference>
<geneLocation type="plasmid" evidence="2 3">
    <name>PPGU16_p1</name>
</geneLocation>
<gene>
    <name evidence="2" type="ORF">PPGU16_60520</name>
</gene>
<organism evidence="2 3">
    <name type="scientific">Paraburkholderia largidicola</name>
    <dbReference type="NCBI Taxonomy" id="3014751"/>
    <lineage>
        <taxon>Bacteria</taxon>
        <taxon>Pseudomonadati</taxon>
        <taxon>Pseudomonadota</taxon>
        <taxon>Betaproteobacteria</taxon>
        <taxon>Burkholderiales</taxon>
        <taxon>Burkholderiaceae</taxon>
        <taxon>Paraburkholderia</taxon>
    </lineage>
</organism>
<dbReference type="Proteomes" id="UP000510888">
    <property type="component" value="Plasmid PPGU16_p1"/>
</dbReference>